<protein>
    <recommendedName>
        <fullName evidence="2">Signal transduction histidine kinase internal region domain-containing protein</fullName>
    </recommendedName>
</protein>
<name>A0A1T4N2W0_9GAMM</name>
<accession>A0A1T4N2W0</accession>
<dbReference type="InterPro" id="IPR010559">
    <property type="entry name" value="Sig_transdc_His_kin_internal"/>
</dbReference>
<dbReference type="Pfam" id="PF06580">
    <property type="entry name" value="His_kinase"/>
    <property type="match status" value="1"/>
</dbReference>
<feature type="transmembrane region" description="Helical" evidence="1">
    <location>
        <begin position="39"/>
        <end position="60"/>
    </location>
</feature>
<keyword evidence="1" id="KW-0812">Transmembrane</keyword>
<proteinExistence type="predicted"/>
<feature type="domain" description="Signal transduction histidine kinase internal region" evidence="2">
    <location>
        <begin position="152"/>
        <end position="230"/>
    </location>
</feature>
<feature type="transmembrane region" description="Helical" evidence="1">
    <location>
        <begin position="72"/>
        <end position="96"/>
    </location>
</feature>
<keyword evidence="1" id="KW-0472">Membrane</keyword>
<dbReference type="PANTHER" id="PTHR34220">
    <property type="entry name" value="SENSOR HISTIDINE KINASE YPDA"/>
    <property type="match status" value="1"/>
</dbReference>
<dbReference type="PANTHER" id="PTHR34220:SF9">
    <property type="entry name" value="SIGNAL TRANSDUCTION HISTIDINE KINASE INTERNAL REGION DOMAIN-CONTAINING PROTEIN"/>
    <property type="match status" value="1"/>
</dbReference>
<dbReference type="AlphaFoldDB" id="A0A1T4N2W0"/>
<dbReference type="SUPFAM" id="SSF55874">
    <property type="entry name" value="ATPase domain of HSP90 chaperone/DNA topoisomerase II/histidine kinase"/>
    <property type="match status" value="1"/>
</dbReference>
<gene>
    <name evidence="3" type="ORF">BTE48_06365</name>
</gene>
<dbReference type="InterPro" id="IPR036890">
    <property type="entry name" value="HATPase_C_sf"/>
</dbReference>
<dbReference type="OrthoDB" id="2514702at2"/>
<dbReference type="EMBL" id="MTSM01000006">
    <property type="protein sequence ID" value="OPX55821.1"/>
    <property type="molecule type" value="Genomic_DNA"/>
</dbReference>
<reference evidence="3 4" key="1">
    <citation type="submission" date="2017-01" db="EMBL/GenBank/DDBJ databases">
        <title>Genome Sequencing of a Marine Spirillum, Oceanospirillum multiglobuliferum ATCC 33336, from Japan.</title>
        <authorList>
            <person name="Carney J.G."/>
            <person name="Trachtenberg A.M."/>
            <person name="Rheaume B.A."/>
            <person name="Linnane J.D."/>
            <person name="Pitts N.L."/>
            <person name="Mykles D.L."/>
            <person name="Maclea K.S."/>
        </authorList>
    </citation>
    <scope>NUCLEOTIDE SEQUENCE [LARGE SCALE GENOMIC DNA]</scope>
    <source>
        <strain evidence="3 4">ATCC 33336</strain>
    </source>
</reference>
<feature type="transmembrane region" description="Helical" evidence="1">
    <location>
        <begin position="102"/>
        <end position="121"/>
    </location>
</feature>
<evidence type="ECO:0000256" key="1">
    <source>
        <dbReference type="SAM" id="Phobius"/>
    </source>
</evidence>
<keyword evidence="1" id="KW-1133">Transmembrane helix</keyword>
<dbReference type="Gene3D" id="3.30.565.10">
    <property type="entry name" value="Histidine kinase-like ATPase, C-terminal domain"/>
    <property type="match status" value="1"/>
</dbReference>
<dbReference type="RefSeq" id="WP_159445596.1">
    <property type="nucleotide sequence ID" value="NZ_FUXG01000005.1"/>
</dbReference>
<evidence type="ECO:0000313" key="4">
    <source>
        <dbReference type="Proteomes" id="UP000191418"/>
    </source>
</evidence>
<feature type="transmembrane region" description="Helical" evidence="1">
    <location>
        <begin position="12"/>
        <end position="33"/>
    </location>
</feature>
<dbReference type="STRING" id="64969.SAMN02745127_00984"/>
<dbReference type="InterPro" id="IPR050640">
    <property type="entry name" value="Bact_2-comp_sensor_kinase"/>
</dbReference>
<evidence type="ECO:0000313" key="3">
    <source>
        <dbReference type="EMBL" id="OPX55821.1"/>
    </source>
</evidence>
<organism evidence="3 4">
    <name type="scientific">Oceanospirillum multiglobuliferum</name>
    <dbReference type="NCBI Taxonomy" id="64969"/>
    <lineage>
        <taxon>Bacteria</taxon>
        <taxon>Pseudomonadati</taxon>
        <taxon>Pseudomonadota</taxon>
        <taxon>Gammaproteobacteria</taxon>
        <taxon>Oceanospirillales</taxon>
        <taxon>Oceanospirillaceae</taxon>
        <taxon>Oceanospirillum</taxon>
    </lineage>
</organism>
<comment type="caution">
    <text evidence="3">The sequence shown here is derived from an EMBL/GenBank/DDBJ whole genome shotgun (WGS) entry which is preliminary data.</text>
</comment>
<sequence>MLPSLKRRLRQLPWDSLLRFVILINAIALLTWILWEGAYLMHLAISMGYGLSTNLTNLLLQRIKPNWHNVQITLLSILVGLSLGTLNANWLISLYYPVSHVLMLQIIAIALAACVSLYYYFYSREQALALKQQLQDSLLQQSEQEKALAQSQLLLLQSQIEPHFLFNSLANLKALIREEPKQAEQLLDQLTALLRASMHNNRQQQVPLQDEFAYLEAYLAIQQTRLAGRLSFSVEAQPDSLSCQIPPFLLQPLVENAVLHGIEPKAEGGQINLLAQLDQSNPNQPLLRISLIDTGVGFNFQAEYQHHQGQGLALQNIRARLKALYGDKARLSLQERAQTAGVQVLLELPCGH</sequence>
<evidence type="ECO:0000259" key="2">
    <source>
        <dbReference type="Pfam" id="PF06580"/>
    </source>
</evidence>
<dbReference type="GO" id="GO:0000155">
    <property type="term" value="F:phosphorelay sensor kinase activity"/>
    <property type="evidence" value="ECO:0007669"/>
    <property type="project" value="InterPro"/>
</dbReference>
<dbReference type="Proteomes" id="UP000191418">
    <property type="component" value="Unassembled WGS sequence"/>
</dbReference>
<keyword evidence="4" id="KW-1185">Reference proteome</keyword>
<dbReference type="GO" id="GO:0016020">
    <property type="term" value="C:membrane"/>
    <property type="evidence" value="ECO:0007669"/>
    <property type="project" value="InterPro"/>
</dbReference>